<proteinExistence type="predicted"/>
<dbReference type="EMBL" id="JH993043">
    <property type="protein sequence ID" value="EKX39017.1"/>
    <property type="molecule type" value="Genomic_DNA"/>
</dbReference>
<evidence type="ECO:0000313" key="2">
    <source>
        <dbReference type="EMBL" id="EKX39017.1"/>
    </source>
</evidence>
<dbReference type="EnsemblProtists" id="EKX39017">
    <property type="protein sequence ID" value="EKX39017"/>
    <property type="gene ID" value="GUITHDRAFT_154543"/>
</dbReference>
<sequence>MASRPKAAGRGWREDEERRTEWKAKLHQAMIHQAQEDVKKKWLAEREVERERNIAKKLLPAQVTWCEDTLSSWDSTSHKVVMRVPTEQEIRGGIITYDYIAQKDGKAREEGLIFSAIRSGSLDLIKFVLEEVEVPLLLRESENFNTPLHFAAVSKRADITQITKQLLIHGFLPNTANRYSWTPADFARHAENREVINIFEDKTI</sequence>
<evidence type="ECO:0000256" key="1">
    <source>
        <dbReference type="PROSITE-ProRule" id="PRU00023"/>
    </source>
</evidence>
<dbReference type="KEGG" id="gtt:GUITHDRAFT_154543"/>
<keyword evidence="1" id="KW-0040">ANK repeat</keyword>
<name>L1ISD9_GUITC</name>
<organism evidence="2">
    <name type="scientific">Guillardia theta (strain CCMP2712)</name>
    <name type="common">Cryptophyte</name>
    <dbReference type="NCBI Taxonomy" id="905079"/>
    <lineage>
        <taxon>Eukaryota</taxon>
        <taxon>Cryptophyceae</taxon>
        <taxon>Pyrenomonadales</taxon>
        <taxon>Geminigeraceae</taxon>
        <taxon>Guillardia</taxon>
    </lineage>
</organism>
<dbReference type="GeneID" id="17295781"/>
<protein>
    <submittedName>
        <fullName evidence="2 3">Uncharacterized protein</fullName>
    </submittedName>
</protein>
<reference evidence="4" key="2">
    <citation type="submission" date="2012-11" db="EMBL/GenBank/DDBJ databases">
        <authorList>
            <person name="Kuo A."/>
            <person name="Curtis B.A."/>
            <person name="Tanifuji G."/>
            <person name="Burki F."/>
            <person name="Gruber A."/>
            <person name="Irimia M."/>
            <person name="Maruyama S."/>
            <person name="Arias M.C."/>
            <person name="Ball S.G."/>
            <person name="Gile G.H."/>
            <person name="Hirakawa Y."/>
            <person name="Hopkins J.F."/>
            <person name="Rensing S.A."/>
            <person name="Schmutz J."/>
            <person name="Symeonidi A."/>
            <person name="Elias M."/>
            <person name="Eveleigh R.J."/>
            <person name="Herman E.K."/>
            <person name="Klute M.J."/>
            <person name="Nakayama T."/>
            <person name="Obornik M."/>
            <person name="Reyes-Prieto A."/>
            <person name="Armbrust E.V."/>
            <person name="Aves S.J."/>
            <person name="Beiko R.G."/>
            <person name="Coutinho P."/>
            <person name="Dacks J.B."/>
            <person name="Durnford D.G."/>
            <person name="Fast N.M."/>
            <person name="Green B.R."/>
            <person name="Grisdale C."/>
            <person name="Hempe F."/>
            <person name="Henrissat B."/>
            <person name="Hoppner M.P."/>
            <person name="Ishida K.-I."/>
            <person name="Kim E."/>
            <person name="Koreny L."/>
            <person name="Kroth P.G."/>
            <person name="Liu Y."/>
            <person name="Malik S.-B."/>
            <person name="Maier U.G."/>
            <person name="McRose D."/>
            <person name="Mock T."/>
            <person name="Neilson J.A."/>
            <person name="Onodera N.T."/>
            <person name="Poole A.M."/>
            <person name="Pritham E.J."/>
            <person name="Richards T.A."/>
            <person name="Rocap G."/>
            <person name="Roy S.W."/>
            <person name="Sarai C."/>
            <person name="Schaack S."/>
            <person name="Shirato S."/>
            <person name="Slamovits C.H."/>
            <person name="Spencer D.F."/>
            <person name="Suzuki S."/>
            <person name="Worden A.Z."/>
            <person name="Zauner S."/>
            <person name="Barry K."/>
            <person name="Bell C."/>
            <person name="Bharti A.K."/>
            <person name="Crow J.A."/>
            <person name="Grimwood J."/>
            <person name="Kramer R."/>
            <person name="Lindquist E."/>
            <person name="Lucas S."/>
            <person name="Salamov A."/>
            <person name="McFadden G.I."/>
            <person name="Lane C.E."/>
            <person name="Keeling P.J."/>
            <person name="Gray M.W."/>
            <person name="Grigoriev I.V."/>
            <person name="Archibald J.M."/>
        </authorList>
    </citation>
    <scope>NUCLEOTIDE SEQUENCE</scope>
    <source>
        <strain evidence="4">CCMP2712</strain>
    </source>
</reference>
<dbReference type="PaxDb" id="55529-EKX39017"/>
<dbReference type="RefSeq" id="XP_005825997.1">
    <property type="nucleotide sequence ID" value="XM_005825940.1"/>
</dbReference>
<evidence type="ECO:0000313" key="3">
    <source>
        <dbReference type="EnsemblProtists" id="EKX39017"/>
    </source>
</evidence>
<reference evidence="3" key="3">
    <citation type="submission" date="2015-06" db="UniProtKB">
        <authorList>
            <consortium name="EnsemblProtists"/>
        </authorList>
    </citation>
    <scope>IDENTIFICATION</scope>
</reference>
<keyword evidence="4" id="KW-1185">Reference proteome</keyword>
<accession>L1ISD9</accession>
<dbReference type="InterPro" id="IPR002110">
    <property type="entry name" value="Ankyrin_rpt"/>
</dbReference>
<reference evidence="2 4" key="1">
    <citation type="journal article" date="2012" name="Nature">
        <title>Algal genomes reveal evolutionary mosaicism and the fate of nucleomorphs.</title>
        <authorList>
            <consortium name="DOE Joint Genome Institute"/>
            <person name="Curtis B.A."/>
            <person name="Tanifuji G."/>
            <person name="Burki F."/>
            <person name="Gruber A."/>
            <person name="Irimia M."/>
            <person name="Maruyama S."/>
            <person name="Arias M.C."/>
            <person name="Ball S.G."/>
            <person name="Gile G.H."/>
            <person name="Hirakawa Y."/>
            <person name="Hopkins J.F."/>
            <person name="Kuo A."/>
            <person name="Rensing S.A."/>
            <person name="Schmutz J."/>
            <person name="Symeonidi A."/>
            <person name="Elias M."/>
            <person name="Eveleigh R.J."/>
            <person name="Herman E.K."/>
            <person name="Klute M.J."/>
            <person name="Nakayama T."/>
            <person name="Obornik M."/>
            <person name="Reyes-Prieto A."/>
            <person name="Armbrust E.V."/>
            <person name="Aves S.J."/>
            <person name="Beiko R.G."/>
            <person name="Coutinho P."/>
            <person name="Dacks J.B."/>
            <person name="Durnford D.G."/>
            <person name="Fast N.M."/>
            <person name="Green B.R."/>
            <person name="Grisdale C.J."/>
            <person name="Hempel F."/>
            <person name="Henrissat B."/>
            <person name="Hoppner M.P."/>
            <person name="Ishida K."/>
            <person name="Kim E."/>
            <person name="Koreny L."/>
            <person name="Kroth P.G."/>
            <person name="Liu Y."/>
            <person name="Malik S.B."/>
            <person name="Maier U.G."/>
            <person name="McRose D."/>
            <person name="Mock T."/>
            <person name="Neilson J.A."/>
            <person name="Onodera N.T."/>
            <person name="Poole A.M."/>
            <person name="Pritham E.J."/>
            <person name="Richards T.A."/>
            <person name="Rocap G."/>
            <person name="Roy S.W."/>
            <person name="Sarai C."/>
            <person name="Schaack S."/>
            <person name="Shirato S."/>
            <person name="Slamovits C.H."/>
            <person name="Spencer D.F."/>
            <person name="Suzuki S."/>
            <person name="Worden A.Z."/>
            <person name="Zauner S."/>
            <person name="Barry K."/>
            <person name="Bell C."/>
            <person name="Bharti A.K."/>
            <person name="Crow J.A."/>
            <person name="Grimwood J."/>
            <person name="Kramer R."/>
            <person name="Lindquist E."/>
            <person name="Lucas S."/>
            <person name="Salamov A."/>
            <person name="McFadden G.I."/>
            <person name="Lane C.E."/>
            <person name="Keeling P.J."/>
            <person name="Gray M.W."/>
            <person name="Grigoriev I.V."/>
            <person name="Archibald J.M."/>
        </authorList>
    </citation>
    <scope>NUCLEOTIDE SEQUENCE</scope>
    <source>
        <strain evidence="2 4">CCMP2712</strain>
    </source>
</reference>
<feature type="repeat" description="ANK" evidence="1">
    <location>
        <begin position="143"/>
        <end position="178"/>
    </location>
</feature>
<dbReference type="SUPFAM" id="SSF48403">
    <property type="entry name" value="Ankyrin repeat"/>
    <property type="match status" value="1"/>
</dbReference>
<dbReference type="Gene3D" id="1.25.40.20">
    <property type="entry name" value="Ankyrin repeat-containing domain"/>
    <property type="match status" value="1"/>
</dbReference>
<dbReference type="AlphaFoldDB" id="L1ISD9"/>
<gene>
    <name evidence="2" type="ORF">GUITHDRAFT_154543</name>
</gene>
<evidence type="ECO:0000313" key="4">
    <source>
        <dbReference type="Proteomes" id="UP000011087"/>
    </source>
</evidence>
<feature type="non-terminal residue" evidence="2">
    <location>
        <position position="204"/>
    </location>
</feature>
<dbReference type="PROSITE" id="PS50088">
    <property type="entry name" value="ANK_REPEAT"/>
    <property type="match status" value="1"/>
</dbReference>
<dbReference type="Proteomes" id="UP000011087">
    <property type="component" value="Unassembled WGS sequence"/>
</dbReference>
<dbReference type="HOGENOM" id="CLU_1346325_0_0_1"/>
<dbReference type="InterPro" id="IPR036770">
    <property type="entry name" value="Ankyrin_rpt-contain_sf"/>
</dbReference>